<evidence type="ECO:0000313" key="2">
    <source>
        <dbReference type="Proteomes" id="UP001200642"/>
    </source>
</evidence>
<organism evidence="1 2">
    <name type="scientific">Cerina litoralis</name>
    <dbReference type="NCBI Taxonomy" id="2874477"/>
    <lineage>
        <taxon>Bacteria</taxon>
        <taxon>Pseudomonadati</taxon>
        <taxon>Bacteroidota</taxon>
        <taxon>Flavobacteriia</taxon>
        <taxon>Flavobacteriales</taxon>
        <taxon>Flavobacteriaceae</taxon>
        <taxon>Cerina</taxon>
    </lineage>
</organism>
<accession>A0AAE3EZ39</accession>
<dbReference type="AlphaFoldDB" id="A0AAE3EZ39"/>
<feature type="non-terminal residue" evidence="1">
    <location>
        <position position="105"/>
    </location>
</feature>
<proteinExistence type="predicted"/>
<reference evidence="1" key="1">
    <citation type="submission" date="2023-02" db="EMBL/GenBank/DDBJ databases">
        <title>Genome of Flavobacteriaceae gen. nov. sp. strain F89.</title>
        <authorList>
            <person name="Wang Y."/>
        </authorList>
    </citation>
    <scope>NUCLEOTIDE SEQUENCE</scope>
    <source>
        <strain evidence="1">F89</strain>
    </source>
</reference>
<dbReference type="Proteomes" id="UP001200642">
    <property type="component" value="Unassembled WGS sequence"/>
</dbReference>
<protein>
    <submittedName>
        <fullName evidence="1">Uncharacterized protein</fullName>
    </submittedName>
</protein>
<comment type="caution">
    <text evidence="1">The sequence shown here is derived from an EMBL/GenBank/DDBJ whole genome shotgun (WGS) entry which is preliminary data.</text>
</comment>
<gene>
    <name evidence="1" type="ORF">K8352_19810</name>
</gene>
<sequence length="105" mass="10412">MLITSTAGTVGWAPVPAGSGTTELADQVTITGDGQVGTEFEVADNGISTVKIQDNAVTTAKILPLTPTPATDQMLITSTAGTVGWAPVPAGAGTTELADQVTITG</sequence>
<dbReference type="EMBL" id="JAIRBC010000138">
    <property type="protein sequence ID" value="MCG2463009.1"/>
    <property type="molecule type" value="Genomic_DNA"/>
</dbReference>
<dbReference type="RefSeq" id="WP_317904128.1">
    <property type="nucleotide sequence ID" value="NZ_JAIRBC010000138.1"/>
</dbReference>
<evidence type="ECO:0000313" key="1">
    <source>
        <dbReference type="EMBL" id="MCG2463009.1"/>
    </source>
</evidence>
<keyword evidence="2" id="KW-1185">Reference proteome</keyword>
<name>A0AAE3EZ39_9FLAO</name>